<accession>A0ABR8GZT9</accession>
<dbReference type="EMBL" id="JACJTA010000118">
    <property type="protein sequence ID" value="MBD2608958.1"/>
    <property type="molecule type" value="Genomic_DNA"/>
</dbReference>
<name>A0ABR8GZT9_9CYAN</name>
<gene>
    <name evidence="1" type="ORF">H6G81_31670</name>
</gene>
<organism evidence="1 2">
    <name type="scientific">Scytonema hofmannii FACHB-248</name>
    <dbReference type="NCBI Taxonomy" id="1842502"/>
    <lineage>
        <taxon>Bacteria</taxon>
        <taxon>Bacillati</taxon>
        <taxon>Cyanobacteriota</taxon>
        <taxon>Cyanophyceae</taxon>
        <taxon>Nostocales</taxon>
        <taxon>Scytonemataceae</taxon>
        <taxon>Scytonema</taxon>
    </lineage>
</organism>
<evidence type="ECO:0000313" key="1">
    <source>
        <dbReference type="EMBL" id="MBD2608958.1"/>
    </source>
</evidence>
<sequence length="469" mass="54073">MKDDNKDENGFYSGINIKLHKANKQSIVIQEKVILMGIAHMPNYNSPLINFRCYQMFIYSGWDSNLSLEEDFSDLVRLKAYLNDDVSSSDEIFGVEFQGLPKKRDNNLNLAETQSFSPYCFLNSHYELKCGKSYVIHSQDSFRKPNIETFYRFSFIDILRSINPQTNQSLLIQKIQELEQAMFECCAFLSILCDYEIIPIYYEFIIYSKSLDKEIQGKLVPIQEKARISRLSKAWPTLGVSIHHNAEAFLECCPLDKQLSNGILQLKTTVLDVTSELKLYASCSAIEYFYSYWLKKLGGIQELENALIQKSPLLPSNRSFQDSLNEAKNANGRTPPLSLTIRFFLDSLGVSWNKYIKTSKGTPDFLNIRNNLLHGKYTDAELPIIYSSQVAEGIALEAMLHILKKISKSDTDFYTDIPIGEPTNNHRILPDGWPEVVQALDMFINGDQDEIFWSLETRRSWQEFRNNYK</sequence>
<keyword evidence="2" id="KW-1185">Reference proteome</keyword>
<dbReference type="RefSeq" id="WP_029630362.1">
    <property type="nucleotide sequence ID" value="NZ_JACJTA010000118.1"/>
</dbReference>
<proteinExistence type="predicted"/>
<reference evidence="1 2" key="1">
    <citation type="journal article" date="2020" name="ISME J.">
        <title>Comparative genomics reveals insights into cyanobacterial evolution and habitat adaptation.</title>
        <authorList>
            <person name="Chen M.Y."/>
            <person name="Teng W.K."/>
            <person name="Zhao L."/>
            <person name="Hu C.X."/>
            <person name="Zhou Y.K."/>
            <person name="Han B.P."/>
            <person name="Song L.R."/>
            <person name="Shu W.S."/>
        </authorList>
    </citation>
    <scope>NUCLEOTIDE SEQUENCE [LARGE SCALE GENOMIC DNA]</scope>
    <source>
        <strain evidence="1 2">FACHB-248</strain>
    </source>
</reference>
<evidence type="ECO:0008006" key="3">
    <source>
        <dbReference type="Google" id="ProtNLM"/>
    </source>
</evidence>
<evidence type="ECO:0000313" key="2">
    <source>
        <dbReference type="Proteomes" id="UP000660380"/>
    </source>
</evidence>
<comment type="caution">
    <text evidence="1">The sequence shown here is derived from an EMBL/GenBank/DDBJ whole genome shotgun (WGS) entry which is preliminary data.</text>
</comment>
<dbReference type="Proteomes" id="UP000660380">
    <property type="component" value="Unassembled WGS sequence"/>
</dbReference>
<protein>
    <recommendedName>
        <fullName evidence="3">Apea-like HEPN domain-containing protein</fullName>
    </recommendedName>
</protein>